<dbReference type="EMBL" id="BAABAO010000001">
    <property type="protein sequence ID" value="GAA4120644.1"/>
    <property type="molecule type" value="Genomic_DNA"/>
</dbReference>
<dbReference type="RefSeq" id="WP_229354916.1">
    <property type="nucleotide sequence ID" value="NZ_BAABAO010000001.1"/>
</dbReference>
<keyword evidence="2" id="KW-1185">Reference proteome</keyword>
<evidence type="ECO:0008006" key="3">
    <source>
        <dbReference type="Google" id="ProtNLM"/>
    </source>
</evidence>
<sequence length="286" mass="34832">MRIKIGYVVSYDYEMFFTSVKQVYNYADKIYVAIDKNHQTWSGNYFEIENDFFEEVKLFDLKKKIEFYFDDFYVPGLSPMECETRERNMLLKKMGKGWLMQLDVDEYLYDFSKVRRFLKQHWYLTLFPKLTPIVFQGYFITLFKKLPDGYLYIENNEKFSFITNCKHYEGARANHSISNHLMRAKVIHQSWARSEEQVFFKLSNWGHRDDFDTKRYFEFWKNLNADNYESFLNMHPQRPEMWDKLHYLPSSSIEDFIHSYAEKNKQVLTGIGFFQLVKAFLRRTKK</sequence>
<reference evidence="2" key="1">
    <citation type="journal article" date="2019" name="Int. J. Syst. Evol. Microbiol.">
        <title>The Global Catalogue of Microorganisms (GCM) 10K type strain sequencing project: providing services to taxonomists for standard genome sequencing and annotation.</title>
        <authorList>
            <consortium name="The Broad Institute Genomics Platform"/>
            <consortium name="The Broad Institute Genome Sequencing Center for Infectious Disease"/>
            <person name="Wu L."/>
            <person name="Ma J."/>
        </authorList>
    </citation>
    <scope>NUCLEOTIDE SEQUENCE [LARGE SCALE GENOMIC DNA]</scope>
    <source>
        <strain evidence="2">JCM 17386</strain>
    </source>
</reference>
<evidence type="ECO:0000313" key="2">
    <source>
        <dbReference type="Proteomes" id="UP001501333"/>
    </source>
</evidence>
<accession>A0ABP7XJY6</accession>
<proteinExistence type="predicted"/>
<dbReference type="Proteomes" id="UP001501333">
    <property type="component" value="Unassembled WGS sequence"/>
</dbReference>
<gene>
    <name evidence="1" type="ORF">GCM10022250_01470</name>
</gene>
<comment type="caution">
    <text evidence="1">The sequence shown here is derived from an EMBL/GenBank/DDBJ whole genome shotgun (WGS) entry which is preliminary data.</text>
</comment>
<evidence type="ECO:0000313" key="1">
    <source>
        <dbReference type="EMBL" id="GAA4120644.1"/>
    </source>
</evidence>
<name>A0ABP7XJY6_9FLAO</name>
<protein>
    <recommendedName>
        <fullName evidence="3">Glycosyl transferase family 2</fullName>
    </recommendedName>
</protein>
<organism evidence="1 2">
    <name type="scientific">Flavobacterium chungbukense</name>
    <dbReference type="NCBI Taxonomy" id="877464"/>
    <lineage>
        <taxon>Bacteria</taxon>
        <taxon>Pseudomonadati</taxon>
        <taxon>Bacteroidota</taxon>
        <taxon>Flavobacteriia</taxon>
        <taxon>Flavobacteriales</taxon>
        <taxon>Flavobacteriaceae</taxon>
        <taxon>Flavobacterium</taxon>
    </lineage>
</organism>